<dbReference type="Proteomes" id="UP000507245">
    <property type="component" value="Unassembled WGS sequence"/>
</dbReference>
<keyword evidence="2" id="KW-1185">Reference proteome</keyword>
<gene>
    <name evidence="1" type="ORF">ORAREDHAP_LOCUS41636</name>
</gene>
<dbReference type="OrthoDB" id="1737465at2759"/>
<dbReference type="GO" id="GO:0016881">
    <property type="term" value="F:acid-amino acid ligase activity"/>
    <property type="evidence" value="ECO:0007669"/>
    <property type="project" value="InterPro"/>
</dbReference>
<sequence>MYNYSANTFQDCFSAHTKESARALMETIKMTFPGAGLTLVVPMASDKNHLGFARECLSNSDHFSLGGNVEGVVLTEASVAGSKSRTTAASLLRNCWIQAFKELGIDVLHDEMSEHQDLSVDKLICLSKLGNKPILAAEASFSGFPEYSKSDSQRKS</sequence>
<dbReference type="SUPFAM" id="SSF53244">
    <property type="entry name" value="MurD-like peptide ligases, peptide-binding domain"/>
    <property type="match status" value="1"/>
</dbReference>
<dbReference type="Gene3D" id="3.90.190.20">
    <property type="entry name" value="Mur ligase, C-terminal domain"/>
    <property type="match status" value="1"/>
</dbReference>
<dbReference type="EMBL" id="CAEKKB010000007">
    <property type="protein sequence ID" value="CAB4316391.1"/>
    <property type="molecule type" value="Genomic_DNA"/>
</dbReference>
<dbReference type="AlphaFoldDB" id="A0A6J5XTG1"/>
<evidence type="ECO:0000313" key="1">
    <source>
        <dbReference type="EMBL" id="CAB4316391.1"/>
    </source>
</evidence>
<reference evidence="2" key="1">
    <citation type="journal article" date="2020" name="Genome Biol.">
        <title>Gamete binning: chromosome-level and haplotype-resolved genome assembly enabled by high-throughput single-cell sequencing of gamete genomes.</title>
        <authorList>
            <person name="Campoy J.A."/>
            <person name="Sun H."/>
            <person name="Goel M."/>
            <person name="Jiao W.-B."/>
            <person name="Folz-Donahue K."/>
            <person name="Wang N."/>
            <person name="Rubio M."/>
            <person name="Liu C."/>
            <person name="Kukat C."/>
            <person name="Ruiz D."/>
            <person name="Huettel B."/>
            <person name="Schneeberger K."/>
        </authorList>
    </citation>
    <scope>NUCLEOTIDE SEQUENCE [LARGE SCALE GENOMIC DNA]</scope>
    <source>
        <strain evidence="2">cv. Rojo Pasion</strain>
    </source>
</reference>
<evidence type="ECO:0000313" key="2">
    <source>
        <dbReference type="Proteomes" id="UP000507245"/>
    </source>
</evidence>
<name>A0A6J5XTG1_PRUAR</name>
<dbReference type="InterPro" id="IPR036615">
    <property type="entry name" value="Mur_ligase_C_dom_sf"/>
</dbReference>
<organism evidence="1 2">
    <name type="scientific">Prunus armeniaca</name>
    <name type="common">Apricot</name>
    <name type="synonym">Armeniaca vulgaris</name>
    <dbReference type="NCBI Taxonomy" id="36596"/>
    <lineage>
        <taxon>Eukaryota</taxon>
        <taxon>Viridiplantae</taxon>
        <taxon>Streptophyta</taxon>
        <taxon>Embryophyta</taxon>
        <taxon>Tracheophyta</taxon>
        <taxon>Spermatophyta</taxon>
        <taxon>Magnoliopsida</taxon>
        <taxon>eudicotyledons</taxon>
        <taxon>Gunneridae</taxon>
        <taxon>Pentapetalae</taxon>
        <taxon>rosids</taxon>
        <taxon>fabids</taxon>
        <taxon>Rosales</taxon>
        <taxon>Rosaceae</taxon>
        <taxon>Amygdaloideae</taxon>
        <taxon>Amygdaleae</taxon>
        <taxon>Prunus</taxon>
    </lineage>
</organism>
<accession>A0A6J5XTG1</accession>
<proteinExistence type="predicted"/>
<protein>
    <submittedName>
        <fullName evidence="1">Uncharacterized protein</fullName>
    </submittedName>
</protein>